<accession>A0A3B0NJE6</accession>
<proteinExistence type="predicted"/>
<organism evidence="4">
    <name type="scientific">Theileria annulata</name>
    <dbReference type="NCBI Taxonomy" id="5874"/>
    <lineage>
        <taxon>Eukaryota</taxon>
        <taxon>Sar</taxon>
        <taxon>Alveolata</taxon>
        <taxon>Apicomplexa</taxon>
        <taxon>Aconoidasida</taxon>
        <taxon>Piroplasmida</taxon>
        <taxon>Theileriidae</taxon>
        <taxon>Theileria</taxon>
    </lineage>
</organism>
<keyword evidence="2" id="KW-0472">Membrane</keyword>
<keyword evidence="2" id="KW-1133">Transmembrane helix</keyword>
<dbReference type="VEuPathDB" id="PiroplasmaDB:TA10785"/>
<evidence type="ECO:0000313" key="3">
    <source>
        <dbReference type="EMBL" id="SVP94638.1"/>
    </source>
</evidence>
<evidence type="ECO:0000256" key="1">
    <source>
        <dbReference type="SAM" id="MobiDB-lite"/>
    </source>
</evidence>
<feature type="transmembrane region" description="Helical" evidence="2">
    <location>
        <begin position="60"/>
        <end position="78"/>
    </location>
</feature>
<feature type="region of interest" description="Disordered" evidence="1">
    <location>
        <begin position="223"/>
        <end position="242"/>
    </location>
</feature>
<keyword evidence="2" id="KW-0812">Transmembrane</keyword>
<protein>
    <submittedName>
        <fullName evidence="4">Uncharacterized protein</fullName>
    </submittedName>
</protein>
<feature type="transmembrane region" description="Helical" evidence="2">
    <location>
        <begin position="127"/>
        <end position="144"/>
    </location>
</feature>
<feature type="transmembrane region" description="Helical" evidence="2">
    <location>
        <begin position="98"/>
        <end position="115"/>
    </location>
</feature>
<feature type="transmembrane region" description="Helical" evidence="2">
    <location>
        <begin position="180"/>
        <end position="199"/>
    </location>
</feature>
<dbReference type="EMBL" id="UIVT01000004">
    <property type="protein sequence ID" value="SVP94638.1"/>
    <property type="molecule type" value="Genomic_DNA"/>
</dbReference>
<name>A0A3B0NJE6_THEAN</name>
<dbReference type="AlphaFoldDB" id="A0A3B0NJE6"/>
<dbReference type="EMBL" id="UIVS01000004">
    <property type="protein sequence ID" value="SVP95396.1"/>
    <property type="molecule type" value="Genomic_DNA"/>
</dbReference>
<gene>
    <name evidence="3" type="ORF">TAT_000355700</name>
    <name evidence="4" type="ORF">TAV_000355600</name>
</gene>
<sequence>MRFKNLFYRFSTLRFKSNLVESSNELKPSTFIKKFRRRFVHDFYFDIEDDYKRLSRSSKVSYYALGLFLLIPSGLALFSPSTPGYVNLLSHQFKLSSMTLSWISSSYLSFNICKFGNNSLLANSRGFVGLFFAVVGVTGALIIGDYSMISGLYALMSCYALLGLYNYILTINKLLPRCIFLPSSSLILLNLATLFSSLVKSYSVKNDLTTPNEEIIRRFESSPRFKKSKNSVEFDEKPQETN</sequence>
<evidence type="ECO:0000256" key="2">
    <source>
        <dbReference type="SAM" id="Phobius"/>
    </source>
</evidence>
<feature type="compositionally biased region" description="Basic and acidic residues" evidence="1">
    <location>
        <begin position="230"/>
        <end position="242"/>
    </location>
</feature>
<feature type="transmembrane region" description="Helical" evidence="2">
    <location>
        <begin position="150"/>
        <end position="168"/>
    </location>
</feature>
<evidence type="ECO:0000313" key="4">
    <source>
        <dbReference type="EMBL" id="SVP95396.1"/>
    </source>
</evidence>
<reference evidence="4" key="1">
    <citation type="submission" date="2018-07" db="EMBL/GenBank/DDBJ databases">
        <authorList>
            <person name="Quirk P.G."/>
            <person name="Krulwich T.A."/>
        </authorList>
    </citation>
    <scope>NUCLEOTIDE SEQUENCE</scope>
    <source>
        <strain evidence="4">Anand</strain>
    </source>
</reference>